<dbReference type="InterPro" id="IPR045885">
    <property type="entry name" value="GalNAc-T"/>
</dbReference>
<dbReference type="GO" id="GO:0030246">
    <property type="term" value="F:carbohydrate binding"/>
    <property type="evidence" value="ECO:0007669"/>
    <property type="project" value="UniProtKB-KW"/>
</dbReference>
<evidence type="ECO:0000256" key="5">
    <source>
        <dbReference type="ARBA" id="ARBA00022676"/>
    </source>
</evidence>
<dbReference type="SUPFAM" id="SSF53448">
    <property type="entry name" value="Nucleotide-diphospho-sugar transferases"/>
    <property type="match status" value="1"/>
</dbReference>
<dbReference type="SUPFAM" id="SSF50370">
    <property type="entry name" value="Ricin B-like lectins"/>
    <property type="match status" value="1"/>
</dbReference>
<dbReference type="Pfam" id="PF00652">
    <property type="entry name" value="Ricin_B_lectin"/>
    <property type="match status" value="1"/>
</dbReference>
<dbReference type="PANTHER" id="PTHR11675:SF118">
    <property type="entry name" value="POLYPEPTIDE N-ACETYLGALACTOSAMINYLTRANSFERASE 3"/>
    <property type="match status" value="1"/>
</dbReference>
<dbReference type="PANTHER" id="PTHR11675">
    <property type="entry name" value="N-ACETYLGALACTOSAMINYLTRANSFERASE"/>
    <property type="match status" value="1"/>
</dbReference>
<evidence type="ECO:0000256" key="10">
    <source>
        <dbReference type="ARBA" id="ARBA00022968"/>
    </source>
</evidence>
<evidence type="ECO:0000256" key="9">
    <source>
        <dbReference type="ARBA" id="ARBA00022734"/>
    </source>
</evidence>
<evidence type="ECO:0000256" key="13">
    <source>
        <dbReference type="ARBA" id="ARBA00023136"/>
    </source>
</evidence>
<keyword evidence="12 16" id="KW-0333">Golgi apparatus</keyword>
<comment type="similarity">
    <text evidence="4 16">Belongs to the glycosyltransferase 2 family. GalNAc-T subfamily.</text>
</comment>
<keyword evidence="7 16" id="KW-0812">Transmembrane</keyword>
<evidence type="ECO:0000313" key="18">
    <source>
        <dbReference type="EMBL" id="CAH1116353.1"/>
    </source>
</evidence>
<gene>
    <name evidence="18" type="ORF">PHAECO_LOCUS225</name>
</gene>
<dbReference type="GO" id="GO:0000139">
    <property type="term" value="C:Golgi membrane"/>
    <property type="evidence" value="ECO:0007669"/>
    <property type="project" value="UniProtKB-SubCell"/>
</dbReference>
<dbReference type="FunFam" id="3.90.550.10:FF:000021">
    <property type="entry name" value="Polypeptide N-acetylgalactosaminyltransferase"/>
    <property type="match status" value="1"/>
</dbReference>
<dbReference type="Pfam" id="PF00535">
    <property type="entry name" value="Glycos_transf_2"/>
    <property type="match status" value="1"/>
</dbReference>
<dbReference type="EC" id="2.4.1.-" evidence="16"/>
<name>A0A9P0DGW1_PHACE</name>
<keyword evidence="19" id="KW-1185">Reference proteome</keyword>
<evidence type="ECO:0000256" key="2">
    <source>
        <dbReference type="ARBA" id="ARBA00004323"/>
    </source>
</evidence>
<evidence type="ECO:0000256" key="1">
    <source>
        <dbReference type="ARBA" id="ARBA00001936"/>
    </source>
</evidence>
<evidence type="ECO:0000259" key="17">
    <source>
        <dbReference type="SMART" id="SM00458"/>
    </source>
</evidence>
<evidence type="ECO:0000313" key="19">
    <source>
        <dbReference type="Proteomes" id="UP001153737"/>
    </source>
</evidence>
<evidence type="ECO:0000256" key="3">
    <source>
        <dbReference type="ARBA" id="ARBA00004922"/>
    </source>
</evidence>
<dbReference type="PROSITE" id="PS50231">
    <property type="entry name" value="RICIN_B_LECTIN"/>
    <property type="match status" value="1"/>
</dbReference>
<dbReference type="GO" id="GO:0046872">
    <property type="term" value="F:metal ion binding"/>
    <property type="evidence" value="ECO:0007669"/>
    <property type="project" value="UniProtKB-KW"/>
</dbReference>
<keyword evidence="10" id="KW-0735">Signal-anchor</keyword>
<sequence>MRQNNMIAGPIRRCKKVFPAVVFFVTIVIIIIWRIVHLNKEDELNPKHIFRKNNQEEYYDRQGIKVVVGHYVGNSVNNIPIATYDMINTNKFNPISSAGRNGYPVVIEPKDLVEMQQLFQINKFNLLASDRIPLNRSLPDYRRKKCTMLFKDYQSYPKTSIIIVFHNEAWSTLLRTVWSVINRSPPELIEEIILVDDASEREFLKKPLEDYVQTLPVTTRIIRNAERTGLIKAKLKGAAAANGEVLTFLDAHCECTIGWLEPLLYVIKHNRKAVACPVIDIINDDTFAYVKSFELHWGAFNWNLQFRWYTLGAKEMKLRKQDATQPFNSPTMAGGLFAMDKKYFFDIGAYDDNMNVWGGENLEMSFRVWQCGGKIQIAPCSRVGHIFRKSSPYSFPGGISKTLFSNLARVALVWMDDWANFYFKYNEQARSVKNEQNVTSRLELKSKLKCQNFEWYLDNIWPQHFFPKEDRFFGRIRNEGVDLCLLKPDRKGLSNQPMGIAKIDRCLGDDTEIEMFVMTKDGFIMTDDSVCLDAPEKVGLGPMKVRINACSGFNRQKWEYQEKTMELRHVTNHKCLDVSDSKEFTEGLIITDCDGRKTQKWKLESVPWK</sequence>
<organism evidence="18 19">
    <name type="scientific">Phaedon cochleariae</name>
    <name type="common">Mustard beetle</name>
    <dbReference type="NCBI Taxonomy" id="80249"/>
    <lineage>
        <taxon>Eukaryota</taxon>
        <taxon>Metazoa</taxon>
        <taxon>Ecdysozoa</taxon>
        <taxon>Arthropoda</taxon>
        <taxon>Hexapoda</taxon>
        <taxon>Insecta</taxon>
        <taxon>Pterygota</taxon>
        <taxon>Neoptera</taxon>
        <taxon>Endopterygota</taxon>
        <taxon>Coleoptera</taxon>
        <taxon>Polyphaga</taxon>
        <taxon>Cucujiformia</taxon>
        <taxon>Chrysomeloidea</taxon>
        <taxon>Chrysomelidae</taxon>
        <taxon>Chrysomelinae</taxon>
        <taxon>Chrysomelini</taxon>
        <taxon>Phaedon</taxon>
    </lineage>
</organism>
<dbReference type="OrthoDB" id="330637at2759"/>
<evidence type="ECO:0000256" key="6">
    <source>
        <dbReference type="ARBA" id="ARBA00022679"/>
    </source>
</evidence>
<evidence type="ECO:0000256" key="11">
    <source>
        <dbReference type="ARBA" id="ARBA00022989"/>
    </source>
</evidence>
<keyword evidence="11 16" id="KW-1133">Transmembrane helix</keyword>
<proteinExistence type="inferred from homology"/>
<dbReference type="InterPro" id="IPR029044">
    <property type="entry name" value="Nucleotide-diphossugar_trans"/>
</dbReference>
<keyword evidence="9 16" id="KW-0430">Lectin</keyword>
<keyword evidence="5 16" id="KW-0328">Glycosyltransferase</keyword>
<keyword evidence="6 16" id="KW-0808">Transferase</keyword>
<reference evidence="18" key="1">
    <citation type="submission" date="2022-01" db="EMBL/GenBank/DDBJ databases">
        <authorList>
            <person name="King R."/>
        </authorList>
    </citation>
    <scope>NUCLEOTIDE SEQUENCE</scope>
</reference>
<keyword evidence="15 16" id="KW-0464">Manganese</keyword>
<dbReference type="AlphaFoldDB" id="A0A9P0DGW1"/>
<evidence type="ECO:0000256" key="15">
    <source>
        <dbReference type="ARBA" id="ARBA00023211"/>
    </source>
</evidence>
<feature type="domain" description="Ricin B lectin" evidence="17">
    <location>
        <begin position="470"/>
        <end position="604"/>
    </location>
</feature>
<feature type="transmembrane region" description="Helical" evidence="16">
    <location>
        <begin position="20"/>
        <end position="36"/>
    </location>
</feature>
<evidence type="ECO:0000256" key="7">
    <source>
        <dbReference type="ARBA" id="ARBA00022692"/>
    </source>
</evidence>
<dbReference type="SMART" id="SM00458">
    <property type="entry name" value="RICIN"/>
    <property type="match status" value="1"/>
</dbReference>
<dbReference type="CDD" id="cd02510">
    <property type="entry name" value="pp-GalNAc-T"/>
    <property type="match status" value="1"/>
</dbReference>
<evidence type="ECO:0000256" key="4">
    <source>
        <dbReference type="ARBA" id="ARBA00005680"/>
    </source>
</evidence>
<accession>A0A9P0DGW1</accession>
<dbReference type="Proteomes" id="UP001153737">
    <property type="component" value="Chromosome 1"/>
</dbReference>
<evidence type="ECO:0000256" key="16">
    <source>
        <dbReference type="RuleBase" id="RU361242"/>
    </source>
</evidence>
<dbReference type="InterPro" id="IPR035992">
    <property type="entry name" value="Ricin_B-like_lectins"/>
</dbReference>
<evidence type="ECO:0000256" key="14">
    <source>
        <dbReference type="ARBA" id="ARBA00023157"/>
    </source>
</evidence>
<dbReference type="GO" id="GO:0004653">
    <property type="term" value="F:polypeptide N-acetylgalactosaminyltransferase activity"/>
    <property type="evidence" value="ECO:0007669"/>
    <property type="project" value="UniProtKB-ARBA"/>
</dbReference>
<dbReference type="Gene3D" id="3.90.550.10">
    <property type="entry name" value="Spore Coat Polysaccharide Biosynthesis Protein SpsA, Chain A"/>
    <property type="match status" value="1"/>
</dbReference>
<keyword evidence="14 16" id="KW-1015">Disulfide bond</keyword>
<evidence type="ECO:0000256" key="12">
    <source>
        <dbReference type="ARBA" id="ARBA00023034"/>
    </source>
</evidence>
<evidence type="ECO:0000256" key="8">
    <source>
        <dbReference type="ARBA" id="ARBA00022723"/>
    </source>
</evidence>
<comment type="cofactor">
    <cofactor evidence="1 16">
        <name>Mn(2+)</name>
        <dbReference type="ChEBI" id="CHEBI:29035"/>
    </cofactor>
</comment>
<protein>
    <recommendedName>
        <fullName evidence="16">Polypeptide N-acetylgalactosaminyltransferase</fullName>
        <ecNumber evidence="16">2.4.1.-</ecNumber>
    </recommendedName>
    <alternativeName>
        <fullName evidence="16">Protein-UDP acetylgalactosaminyltransferase</fullName>
    </alternativeName>
</protein>
<dbReference type="EMBL" id="OU896707">
    <property type="protein sequence ID" value="CAH1116353.1"/>
    <property type="molecule type" value="Genomic_DNA"/>
</dbReference>
<reference evidence="18" key="2">
    <citation type="submission" date="2022-10" db="EMBL/GenBank/DDBJ databases">
        <authorList>
            <consortium name="ENA_rothamsted_submissions"/>
            <consortium name="culmorum"/>
            <person name="King R."/>
        </authorList>
    </citation>
    <scope>NUCLEOTIDE SEQUENCE</scope>
</reference>
<dbReference type="GO" id="GO:0006493">
    <property type="term" value="P:protein O-linked glycosylation"/>
    <property type="evidence" value="ECO:0007669"/>
    <property type="project" value="TreeGrafter"/>
</dbReference>
<dbReference type="InterPro" id="IPR000772">
    <property type="entry name" value="Ricin_B_lectin"/>
</dbReference>
<comment type="subcellular location">
    <subcellularLocation>
        <location evidence="2 16">Golgi apparatus membrane</location>
        <topology evidence="2 16">Single-pass type II membrane protein</topology>
    </subcellularLocation>
</comment>
<keyword evidence="8" id="KW-0479">Metal-binding</keyword>
<dbReference type="InterPro" id="IPR001173">
    <property type="entry name" value="Glyco_trans_2-like"/>
</dbReference>
<comment type="pathway">
    <text evidence="3 16">Protein modification; protein glycosylation.</text>
</comment>
<keyword evidence="13 16" id="KW-0472">Membrane</keyword>
<dbReference type="Gene3D" id="2.80.10.50">
    <property type="match status" value="1"/>
</dbReference>